<dbReference type="AlphaFoldDB" id="W4JSU1"/>
<protein>
    <submittedName>
        <fullName evidence="2">Uncharacterized protein</fullName>
    </submittedName>
</protein>
<dbReference type="HOGENOM" id="CLU_2527740_0_0_1"/>
<dbReference type="InParanoid" id="W4JSU1"/>
<organism evidence="2 3">
    <name type="scientific">Heterobasidion irregulare (strain TC 32-1)</name>
    <dbReference type="NCBI Taxonomy" id="747525"/>
    <lineage>
        <taxon>Eukaryota</taxon>
        <taxon>Fungi</taxon>
        <taxon>Dikarya</taxon>
        <taxon>Basidiomycota</taxon>
        <taxon>Agaricomycotina</taxon>
        <taxon>Agaricomycetes</taxon>
        <taxon>Russulales</taxon>
        <taxon>Bondarzewiaceae</taxon>
        <taxon>Heterobasidion</taxon>
        <taxon>Heterobasidion annosum species complex</taxon>
    </lineage>
</organism>
<keyword evidence="1" id="KW-0472">Membrane</keyword>
<feature type="transmembrane region" description="Helical" evidence="1">
    <location>
        <begin position="12"/>
        <end position="31"/>
    </location>
</feature>
<reference evidence="2 3" key="1">
    <citation type="journal article" date="2012" name="New Phytol.">
        <title>Insight into trade-off between wood decay and parasitism from the genome of a fungal forest pathogen.</title>
        <authorList>
            <person name="Olson A."/>
            <person name="Aerts A."/>
            <person name="Asiegbu F."/>
            <person name="Belbahri L."/>
            <person name="Bouzid O."/>
            <person name="Broberg A."/>
            <person name="Canback B."/>
            <person name="Coutinho P.M."/>
            <person name="Cullen D."/>
            <person name="Dalman K."/>
            <person name="Deflorio G."/>
            <person name="van Diepen L.T."/>
            <person name="Dunand C."/>
            <person name="Duplessis S."/>
            <person name="Durling M."/>
            <person name="Gonthier P."/>
            <person name="Grimwood J."/>
            <person name="Fossdal C.G."/>
            <person name="Hansson D."/>
            <person name="Henrissat B."/>
            <person name="Hietala A."/>
            <person name="Himmelstrand K."/>
            <person name="Hoffmeister D."/>
            <person name="Hogberg N."/>
            <person name="James T.Y."/>
            <person name="Karlsson M."/>
            <person name="Kohler A."/>
            <person name="Kues U."/>
            <person name="Lee Y.H."/>
            <person name="Lin Y.C."/>
            <person name="Lind M."/>
            <person name="Lindquist E."/>
            <person name="Lombard V."/>
            <person name="Lucas S."/>
            <person name="Lunden K."/>
            <person name="Morin E."/>
            <person name="Murat C."/>
            <person name="Park J."/>
            <person name="Raffaello T."/>
            <person name="Rouze P."/>
            <person name="Salamov A."/>
            <person name="Schmutz J."/>
            <person name="Solheim H."/>
            <person name="Stahlberg J."/>
            <person name="Velez H."/>
            <person name="de Vries R.P."/>
            <person name="Wiebenga A."/>
            <person name="Woodward S."/>
            <person name="Yakovlev I."/>
            <person name="Garbelotto M."/>
            <person name="Martin F."/>
            <person name="Grigoriev I.V."/>
            <person name="Stenlid J."/>
        </authorList>
    </citation>
    <scope>NUCLEOTIDE SEQUENCE [LARGE SCALE GENOMIC DNA]</scope>
    <source>
        <strain evidence="2 3">TC 32-1</strain>
    </source>
</reference>
<gene>
    <name evidence="2" type="ORF">HETIRDRAFT_422026</name>
</gene>
<dbReference type="RefSeq" id="XP_009551495.1">
    <property type="nucleotide sequence ID" value="XM_009553200.1"/>
</dbReference>
<evidence type="ECO:0000313" key="2">
    <source>
        <dbReference type="EMBL" id="ETW76608.1"/>
    </source>
</evidence>
<dbReference type="KEGG" id="hir:HETIRDRAFT_422026"/>
<keyword evidence="1" id="KW-0812">Transmembrane</keyword>
<keyword evidence="3" id="KW-1185">Reference proteome</keyword>
<dbReference type="GeneID" id="20673771"/>
<dbReference type="Proteomes" id="UP000030671">
    <property type="component" value="Unassembled WGS sequence"/>
</dbReference>
<evidence type="ECO:0000256" key="1">
    <source>
        <dbReference type="SAM" id="Phobius"/>
    </source>
</evidence>
<evidence type="ECO:0000313" key="3">
    <source>
        <dbReference type="Proteomes" id="UP000030671"/>
    </source>
</evidence>
<accession>W4JSU1</accession>
<keyword evidence="1" id="KW-1133">Transmembrane helix</keyword>
<sequence>MTRTDGSGGGYLIIYLSERAVVIVVVVAFGFDFRGVCARLFSVYKFESVAGGPACEKPQYSLHYRLIRSYPFKDVDITSLRPRH</sequence>
<proteinExistence type="predicted"/>
<name>W4JSU1_HETIT</name>
<dbReference type="EMBL" id="KI925464">
    <property type="protein sequence ID" value="ETW76608.1"/>
    <property type="molecule type" value="Genomic_DNA"/>
</dbReference>